<proteinExistence type="predicted"/>
<feature type="compositionally biased region" description="Basic and acidic residues" evidence="1">
    <location>
        <begin position="1"/>
        <end position="12"/>
    </location>
</feature>
<reference evidence="2" key="1">
    <citation type="submission" date="2023-03" db="UniProtKB">
        <authorList>
            <consortium name="EnsemblPlants"/>
        </authorList>
    </citation>
    <scope>IDENTIFICATION</scope>
</reference>
<evidence type="ECO:0000313" key="2">
    <source>
        <dbReference type="EnsemblPlants" id="MELO3C019178.2.1"/>
    </source>
</evidence>
<evidence type="ECO:0000256" key="1">
    <source>
        <dbReference type="SAM" id="MobiDB-lite"/>
    </source>
</evidence>
<dbReference type="AlphaFoldDB" id="A0A9I9DK37"/>
<feature type="region of interest" description="Disordered" evidence="1">
    <location>
        <begin position="34"/>
        <end position="59"/>
    </location>
</feature>
<name>A0A9I9DK37_CUCME</name>
<accession>A0A9I9DK37</accession>
<dbReference type="EnsemblPlants" id="MELO3C019178.2.1">
    <property type="protein sequence ID" value="MELO3C019178.2.1"/>
    <property type="gene ID" value="MELO3C019178.2"/>
</dbReference>
<dbReference type="Gramene" id="MELO3C019178.2.1">
    <property type="protein sequence ID" value="MELO3C019178.2.1"/>
    <property type="gene ID" value="MELO3C019178.2"/>
</dbReference>
<sequence length="59" mass="6793">MTIKFRNEEATMKKPSNLGDGETIMQLSNLDMEKQQCNPRSRRCRSNYATNKLRGEEAA</sequence>
<protein>
    <submittedName>
        <fullName evidence="2">Uncharacterized protein</fullName>
    </submittedName>
</protein>
<feature type="region of interest" description="Disordered" evidence="1">
    <location>
        <begin position="1"/>
        <end position="22"/>
    </location>
</feature>
<organism evidence="2">
    <name type="scientific">Cucumis melo</name>
    <name type="common">Muskmelon</name>
    <dbReference type="NCBI Taxonomy" id="3656"/>
    <lineage>
        <taxon>Eukaryota</taxon>
        <taxon>Viridiplantae</taxon>
        <taxon>Streptophyta</taxon>
        <taxon>Embryophyta</taxon>
        <taxon>Tracheophyta</taxon>
        <taxon>Spermatophyta</taxon>
        <taxon>Magnoliopsida</taxon>
        <taxon>eudicotyledons</taxon>
        <taxon>Gunneridae</taxon>
        <taxon>Pentapetalae</taxon>
        <taxon>rosids</taxon>
        <taxon>fabids</taxon>
        <taxon>Cucurbitales</taxon>
        <taxon>Cucurbitaceae</taxon>
        <taxon>Benincaseae</taxon>
        <taxon>Cucumis</taxon>
    </lineage>
</organism>